<evidence type="ECO:0000256" key="1">
    <source>
        <dbReference type="SAM" id="MobiDB-lite"/>
    </source>
</evidence>
<keyword evidence="2" id="KW-0812">Transmembrane</keyword>
<protein>
    <submittedName>
        <fullName evidence="3">Uncharacterized protein</fullName>
    </submittedName>
</protein>
<feature type="transmembrane region" description="Helical" evidence="2">
    <location>
        <begin position="739"/>
        <end position="762"/>
    </location>
</feature>
<sequence>MKYVQTLTLLVFTFISLTLQASETLPFSKSDVPDPLKSWIPWALHGQEARTCPHIFNQNNKTVCAWATKLNVKLRKKGGKFSQRWQVFAPSWLRLPGDQKHWPQNVKLNGKTISVTQDASGNPAVFVKKGRLTIEGDFVWSELPETLSLPPNTGLVSLTLNGKSNSFPVIDDQHRLWLSKSSSGDSETKSDTIDIQVFRKITDNIPMNVQTHLILKVTGKQREITLGPMPVNFFIPQSLNSQLPAQLESDGLLRIQVRPGVWRVNIVTRSVAQMERLTFRGIAEPWPSQELWVFEAKNNYRLVDIQKPSIESRQTNIPDNWKKFPAYLMNRGDEFKMTTIRRGNSEPEPDQLRLQRNLWLDFDGAGYTFQDNINGKITSGWRLETEPLLNLGRVSINGEPQFITRLNKSSKRSGVEVRRGQLQLSADGRIMSDQRRLPVTGWDKEFTRIDTKLHLPPGWSALYAMGTDNQPNTFVQRWTLLDLFMVLVISVIIGRMWSWPWGVLALLTMSLIWHEANAPHYTWLNLLIAIALVKVFPVNRFAVWVRAYRHVSLILLILFLLPFVIQQARIGLHPQLAAHYGLGDSYENYSLVVAGSQPPEEEAGIYGLFNNFSDGETDQSREAPQSSSVPRKKLKPGLSRSLAGDSLGSLKQAQNYQLIDPSATIQTGYGLPSWSWRVLKLSWNGPVVKEQEFRLLLVSPALNRILSFLRIALIASLLMLLIGYSFSKLKGLLRVNKSTVSSLIAVTVLFVASSGFSPAVYAESSIPDKNVLKTLRDRLLSPPNCLPQCAQASRMHMNANSKSLQIRLQIHAAEDVAVPLPGSIKSWNPSKVLVDGKEATALQRDNSGMLWIRLTKGVHKLNLHGPIPKLAHFTVELPLIPKQVTHKISGWRLDGIHKSGRVDSQIQFSRKITVGNKADIKFEQSSLPAFVYVERTLSFGIDWTIETKVIRATPVGAAIVLNVPLIKGETVTSDINVQENQVVVNMSPQQKVFVWRSSLTKGEKLTLRTSENPDWFEVWRADISPIWHAELKGIAPVSHYDASRQWLPEWHPWPSESVHFTLTRPTGIAGNTLTIDSSRLDIETSKRASAYKLWVTIRSSQGGKHQFVMPEGTELQSVKINNRAMPIRLEDQILTLPITPGKQQVEIIWRLRAEFSNFFKTPKVKLGIESTNNRTYIQMNRDRWVLFVGGPQLGPAVLFWGVLIVLALISIGLGRIKTVPLKSWHWFLLAVGLMQVSIWTALIFLGSFFALAYRQQSAGELKPWLFNIMQIGIAILTVVAGIILIVSIHQGLLGYPDMQIAGNGSSSYNLIWYDDRVSNALSQPWVLSVSIIWYRALMLLWALWLALAVIRWSKWAWTCYVTDGLWKASPLPLNPDRPAPPTLPGNKD</sequence>
<feature type="transmembrane region" description="Helical" evidence="2">
    <location>
        <begin position="1264"/>
        <end position="1288"/>
    </location>
</feature>
<feature type="transmembrane region" description="Helical" evidence="2">
    <location>
        <begin position="1184"/>
        <end position="1212"/>
    </location>
</feature>
<feature type="transmembrane region" description="Helical" evidence="2">
    <location>
        <begin position="521"/>
        <end position="541"/>
    </location>
</feature>
<feature type="transmembrane region" description="Helical" evidence="2">
    <location>
        <begin position="547"/>
        <end position="565"/>
    </location>
</feature>
<feature type="transmembrane region" description="Helical" evidence="2">
    <location>
        <begin position="1224"/>
        <end position="1252"/>
    </location>
</feature>
<feature type="transmembrane region" description="Helical" evidence="2">
    <location>
        <begin position="1331"/>
        <end position="1350"/>
    </location>
</feature>
<proteinExistence type="predicted"/>
<keyword evidence="2" id="KW-1133">Transmembrane helix</keyword>
<evidence type="ECO:0000313" key="3">
    <source>
        <dbReference type="EMBL" id="VAW91930.1"/>
    </source>
</evidence>
<organism evidence="3">
    <name type="scientific">hydrothermal vent metagenome</name>
    <dbReference type="NCBI Taxonomy" id="652676"/>
    <lineage>
        <taxon>unclassified sequences</taxon>
        <taxon>metagenomes</taxon>
        <taxon>ecological metagenomes</taxon>
    </lineage>
</organism>
<feature type="transmembrane region" description="Helical" evidence="2">
    <location>
        <begin position="708"/>
        <end position="727"/>
    </location>
</feature>
<reference evidence="3" key="1">
    <citation type="submission" date="2018-06" db="EMBL/GenBank/DDBJ databases">
        <authorList>
            <person name="Zhirakovskaya E."/>
        </authorList>
    </citation>
    <scope>NUCLEOTIDE SEQUENCE</scope>
</reference>
<keyword evidence="2" id="KW-0472">Membrane</keyword>
<evidence type="ECO:0000256" key="2">
    <source>
        <dbReference type="SAM" id="Phobius"/>
    </source>
</evidence>
<name>A0A3B0ZRT7_9ZZZZ</name>
<dbReference type="EMBL" id="UOFR01000013">
    <property type="protein sequence ID" value="VAW91930.1"/>
    <property type="molecule type" value="Genomic_DNA"/>
</dbReference>
<accession>A0A3B0ZRT7</accession>
<feature type="region of interest" description="Disordered" evidence="1">
    <location>
        <begin position="616"/>
        <end position="638"/>
    </location>
</feature>
<gene>
    <name evidence="3" type="ORF">MNBD_GAMMA21-2837</name>
</gene>
<feature type="transmembrane region" description="Helical" evidence="2">
    <location>
        <begin position="483"/>
        <end position="509"/>
    </location>
</feature>